<dbReference type="Gene3D" id="3.90.1580.10">
    <property type="entry name" value="paralog of FGE (formylglycine-generating enzyme)"/>
    <property type="match status" value="1"/>
</dbReference>
<dbReference type="SUPFAM" id="SSF56436">
    <property type="entry name" value="C-type lectin-like"/>
    <property type="match status" value="1"/>
</dbReference>
<evidence type="ECO:0000259" key="1">
    <source>
        <dbReference type="PROSITE" id="PS50853"/>
    </source>
</evidence>
<dbReference type="Pfam" id="PF00041">
    <property type="entry name" value="fn3"/>
    <property type="match status" value="1"/>
</dbReference>
<dbReference type="Gene3D" id="2.60.40.10">
    <property type="entry name" value="Immunoglobulins"/>
    <property type="match status" value="1"/>
</dbReference>
<comment type="caution">
    <text evidence="2">The sequence shown here is derived from an EMBL/GenBank/DDBJ whole genome shotgun (WGS) entry which is preliminary data.</text>
</comment>
<evidence type="ECO:0000313" key="2">
    <source>
        <dbReference type="EMBL" id="MBU2692335.1"/>
    </source>
</evidence>
<dbReference type="AlphaFoldDB" id="A0A948W7K4"/>
<reference evidence="2" key="1">
    <citation type="submission" date="2021-05" db="EMBL/GenBank/DDBJ databases">
        <title>Energy efficiency and biological interactions define the core microbiome of deep oligotrophic groundwater.</title>
        <authorList>
            <person name="Mehrshad M."/>
            <person name="Lopez-Fernandez M."/>
            <person name="Bell E."/>
            <person name="Bernier-Latmani R."/>
            <person name="Bertilsson S."/>
            <person name="Dopson M."/>
        </authorList>
    </citation>
    <scope>NUCLEOTIDE SEQUENCE</scope>
    <source>
        <strain evidence="2">Modern_marine.mb.64</strain>
    </source>
</reference>
<dbReference type="Pfam" id="PF03781">
    <property type="entry name" value="FGE-sulfatase"/>
    <property type="match status" value="1"/>
</dbReference>
<dbReference type="Pfam" id="PF08309">
    <property type="entry name" value="LVIVD"/>
    <property type="match status" value="4"/>
</dbReference>
<dbReference type="InterPro" id="IPR016187">
    <property type="entry name" value="CTDL_fold"/>
</dbReference>
<sequence length="818" mass="87899">MVRLTTRWVGIGLGVLTALSAVILMLPGCAEQDLYKPPVSPYEVLSVLPLPASAEDVDVLGDIAYIACGQAGLITVDISNPYAPVILSQLDTKKFAESIVVASTPFGDGVIEIAFIVEGTEGVTTWDVTHPDSVFSFHQGTTAVDGNGLCIKLPDNPGDPYIIYLAENWKGLRIFKSDPFVPGLLNYEGAFAYGRGYAKAVAVEDGFAYVADDEMGVTVFDVRNPVLGQMDVVSYCDTDGWSRGIAVHDGIAYVADGYNGFVIMETHGAEPPVPIGHYLEVLGLCRDVVYRDGLAFVAAQDGGVHIFDVRNPAKPEHIGSNITSYAQGIALSSSGLLVVADRSDGLVILGGPGPFNDTTPPAAIGDLAAVPVDSTSIRLEWHATGNDLYNGRAAEYDIRYSELAITEAIWDSSAVFKTGFNLTPATSGTAESYLVENLIPGTPYTFAIKVADTTPNWSGISNVASAVTPLGNVPPTLSNGTVSPEAGAPETQFIFSVLYTDGDGDAPIQADVIINGTNYAMQLVSGDYENGATYHYETALSVGSYEHAFAFDDGEGHAIQTPLTRGPWAGTVLQMGSPLNEVGHGFNETLHTVVLTHDFWISDHEVTQAEYEDVMGVNPSRFDGDNLPVEKVTWLDAVSYCNIISDRDGYELAYTIDGSVVTWNKEADGYRLPTEAEWEYACRAGTQTATCNGNLTEEACGVDPVLDAVGWYCGNAAYMTHDVMSKAPNSMDLYDMHGNVWEWCWDIYMEDLGTDVVVDPSGPPGGAQRVVKGGSWYYYARECRSASRAPYWPNSQDDILGFRVARTVPSSGKKVQAR</sequence>
<dbReference type="InterPro" id="IPR013783">
    <property type="entry name" value="Ig-like_fold"/>
</dbReference>
<dbReference type="InterPro" id="IPR042095">
    <property type="entry name" value="SUMF_sf"/>
</dbReference>
<dbReference type="PANTHER" id="PTHR23150">
    <property type="entry name" value="SULFATASE MODIFYING FACTOR 1, 2"/>
    <property type="match status" value="1"/>
</dbReference>
<dbReference type="GO" id="GO:0120147">
    <property type="term" value="F:formylglycine-generating oxidase activity"/>
    <property type="evidence" value="ECO:0007669"/>
    <property type="project" value="TreeGrafter"/>
</dbReference>
<dbReference type="InterPro" id="IPR051043">
    <property type="entry name" value="Sulfatase_Mod_Factor_Kinase"/>
</dbReference>
<organism evidence="2 3">
    <name type="scientific">Eiseniibacteriota bacterium</name>
    <dbReference type="NCBI Taxonomy" id="2212470"/>
    <lineage>
        <taxon>Bacteria</taxon>
        <taxon>Candidatus Eiseniibacteriota</taxon>
    </lineage>
</organism>
<dbReference type="SMART" id="SM00060">
    <property type="entry name" value="FN3"/>
    <property type="match status" value="1"/>
</dbReference>
<name>A0A948W7K4_UNCEI</name>
<dbReference type="SUPFAM" id="SSF63829">
    <property type="entry name" value="Calcium-dependent phosphotriesterase"/>
    <property type="match status" value="1"/>
</dbReference>
<dbReference type="Proteomes" id="UP000777784">
    <property type="component" value="Unassembled WGS sequence"/>
</dbReference>
<gene>
    <name evidence="2" type="ORF">KJ970_15540</name>
</gene>
<dbReference type="InterPro" id="IPR003961">
    <property type="entry name" value="FN3_dom"/>
</dbReference>
<dbReference type="EMBL" id="JAHJDP010000087">
    <property type="protein sequence ID" value="MBU2692335.1"/>
    <property type="molecule type" value="Genomic_DNA"/>
</dbReference>
<proteinExistence type="predicted"/>
<dbReference type="InterPro" id="IPR036116">
    <property type="entry name" value="FN3_sf"/>
</dbReference>
<dbReference type="PROSITE" id="PS50853">
    <property type="entry name" value="FN3"/>
    <property type="match status" value="1"/>
</dbReference>
<feature type="domain" description="Fibronectin type-III" evidence="1">
    <location>
        <begin position="363"/>
        <end position="471"/>
    </location>
</feature>
<dbReference type="SUPFAM" id="SSF49265">
    <property type="entry name" value="Fibronectin type III"/>
    <property type="match status" value="1"/>
</dbReference>
<dbReference type="InterPro" id="IPR013211">
    <property type="entry name" value="LVIVD"/>
</dbReference>
<dbReference type="InterPro" id="IPR005532">
    <property type="entry name" value="SUMF_dom"/>
</dbReference>
<dbReference type="CDD" id="cd00063">
    <property type="entry name" value="FN3"/>
    <property type="match status" value="1"/>
</dbReference>
<evidence type="ECO:0000313" key="3">
    <source>
        <dbReference type="Proteomes" id="UP000777784"/>
    </source>
</evidence>
<accession>A0A948W7K4</accession>
<protein>
    <submittedName>
        <fullName evidence="2">SUMF1/EgtB/PvdO family nonheme iron enzyme</fullName>
    </submittedName>
</protein>
<dbReference type="PANTHER" id="PTHR23150:SF19">
    <property type="entry name" value="FORMYLGLYCINE-GENERATING ENZYME"/>
    <property type="match status" value="1"/>
</dbReference>